<evidence type="ECO:0000313" key="5">
    <source>
        <dbReference type="Proteomes" id="UP000075883"/>
    </source>
</evidence>
<dbReference type="Pfam" id="PF11977">
    <property type="entry name" value="RNase_Zc3h12a"/>
    <property type="match status" value="1"/>
</dbReference>
<keyword evidence="5" id="KW-1185">Reference proteome</keyword>
<evidence type="ECO:0000313" key="4">
    <source>
        <dbReference type="EnsemblMetazoa" id="ACUA005726-PA"/>
    </source>
</evidence>
<feature type="transmembrane region" description="Helical" evidence="2">
    <location>
        <begin position="12"/>
        <end position="36"/>
    </location>
</feature>
<dbReference type="EMBL" id="AXCM01000512">
    <property type="status" value="NOT_ANNOTATED_CDS"/>
    <property type="molecule type" value="Genomic_DNA"/>
</dbReference>
<dbReference type="STRING" id="139723.A0A182LZI4"/>
<feature type="region of interest" description="Disordered" evidence="1">
    <location>
        <begin position="117"/>
        <end position="136"/>
    </location>
</feature>
<dbReference type="AlphaFoldDB" id="A0A182LZI4"/>
<feature type="compositionally biased region" description="Low complexity" evidence="1">
    <location>
        <begin position="210"/>
        <end position="223"/>
    </location>
</feature>
<dbReference type="VEuPathDB" id="VectorBase:ACUA005726"/>
<feature type="region of interest" description="Disordered" evidence="1">
    <location>
        <begin position="467"/>
        <end position="487"/>
    </location>
</feature>
<evidence type="ECO:0000259" key="3">
    <source>
        <dbReference type="Pfam" id="PF11977"/>
    </source>
</evidence>
<dbReference type="Gene3D" id="3.40.50.11980">
    <property type="match status" value="1"/>
</dbReference>
<feature type="compositionally biased region" description="Basic and acidic residues" evidence="1">
    <location>
        <begin position="472"/>
        <end position="487"/>
    </location>
</feature>
<keyword evidence="2" id="KW-0812">Transmembrane</keyword>
<dbReference type="InterPro" id="IPR021869">
    <property type="entry name" value="RNase_Zc3h12_NYN"/>
</dbReference>
<organism evidence="4 5">
    <name type="scientific">Anopheles culicifacies</name>
    <dbReference type="NCBI Taxonomy" id="139723"/>
    <lineage>
        <taxon>Eukaryota</taxon>
        <taxon>Metazoa</taxon>
        <taxon>Ecdysozoa</taxon>
        <taxon>Arthropoda</taxon>
        <taxon>Hexapoda</taxon>
        <taxon>Insecta</taxon>
        <taxon>Pterygota</taxon>
        <taxon>Neoptera</taxon>
        <taxon>Endopterygota</taxon>
        <taxon>Diptera</taxon>
        <taxon>Nematocera</taxon>
        <taxon>Culicoidea</taxon>
        <taxon>Culicidae</taxon>
        <taxon>Anophelinae</taxon>
        <taxon>Anopheles</taxon>
        <taxon>culicifacies species complex</taxon>
    </lineage>
</organism>
<dbReference type="Proteomes" id="UP000075883">
    <property type="component" value="Unassembled WGS sequence"/>
</dbReference>
<keyword evidence="2" id="KW-1133">Transmembrane helix</keyword>
<feature type="region of interest" description="Disordered" evidence="1">
    <location>
        <begin position="210"/>
        <end position="234"/>
    </location>
</feature>
<accession>A0A182LZI4</accession>
<reference evidence="5" key="1">
    <citation type="submission" date="2013-09" db="EMBL/GenBank/DDBJ databases">
        <title>The Genome Sequence of Anopheles culicifacies species A.</title>
        <authorList>
            <consortium name="The Broad Institute Genomics Platform"/>
            <person name="Neafsey D.E."/>
            <person name="Besansky N."/>
            <person name="Howell P."/>
            <person name="Walton C."/>
            <person name="Young S.K."/>
            <person name="Zeng Q."/>
            <person name="Gargeya S."/>
            <person name="Fitzgerald M."/>
            <person name="Haas B."/>
            <person name="Abouelleil A."/>
            <person name="Allen A.W."/>
            <person name="Alvarado L."/>
            <person name="Arachchi H.M."/>
            <person name="Berlin A.M."/>
            <person name="Chapman S.B."/>
            <person name="Gainer-Dewar J."/>
            <person name="Goldberg J."/>
            <person name="Griggs A."/>
            <person name="Gujja S."/>
            <person name="Hansen M."/>
            <person name="Howarth C."/>
            <person name="Imamovic A."/>
            <person name="Ireland A."/>
            <person name="Larimer J."/>
            <person name="McCowan C."/>
            <person name="Murphy C."/>
            <person name="Pearson M."/>
            <person name="Poon T.W."/>
            <person name="Priest M."/>
            <person name="Roberts A."/>
            <person name="Saif S."/>
            <person name="Shea T."/>
            <person name="Sisk P."/>
            <person name="Sykes S."/>
            <person name="Wortman J."/>
            <person name="Nusbaum C."/>
            <person name="Birren B."/>
        </authorList>
    </citation>
    <scope>NUCLEOTIDE SEQUENCE [LARGE SCALE GENOMIC DNA]</scope>
    <source>
        <strain evidence="5">A-37</strain>
    </source>
</reference>
<sequence>MFSGSLCPGRYLTFSCVVLMISVSFLPSIISSYTYIVTRSSNVDNRLALTPTILAMADPLECKANAQKKELVSGTDDANTNLIRHDVAGIYYTALGKTHSRVESAGEEWTTSRKLRAGGSMARNKTAKRNSETAQLRRSLTKMKTSTFKRKGVQTKSHKSAAQYNKTGGKAGKVQKKTGNNSLRILEQTNTNTKQIRQTRVTRQLSSTMNNSLNVNNNRQSPNGCTGENIKHNNNWKPTADTILIEDSDEESASAGNSESTKPLFYLDRNPGIRDAEVPLYNVCHEVENVETKDTNHPPPDDSVIVLDNTIDKTMNDSLKEMQINVEPIQPSASDTASTSSAKIIGNVPVARHSDQSAATVTNESSDVIELSDNSDTETGILPASKNTTPAFPAMDCIPLGHLNGKMFSVKGLQLCINYFKKLGYEVTAVVPQFRLKKHHSTDYVLLDKMHREGDITLAPCKNLPGQYSSSYDDRRKRTPGDSGHDN</sequence>
<protein>
    <recommendedName>
        <fullName evidence="3">RNase NYN domain-containing protein</fullName>
    </recommendedName>
</protein>
<name>A0A182LZI4_9DIPT</name>
<evidence type="ECO:0000256" key="1">
    <source>
        <dbReference type="SAM" id="MobiDB-lite"/>
    </source>
</evidence>
<feature type="region of interest" description="Disordered" evidence="1">
    <location>
        <begin position="147"/>
        <end position="176"/>
    </location>
</feature>
<feature type="compositionally biased region" description="Basic residues" evidence="1">
    <location>
        <begin position="147"/>
        <end position="159"/>
    </location>
</feature>
<reference evidence="4" key="2">
    <citation type="submission" date="2020-05" db="UniProtKB">
        <authorList>
            <consortium name="EnsemblMetazoa"/>
        </authorList>
    </citation>
    <scope>IDENTIFICATION</scope>
    <source>
        <strain evidence="4">A-37</strain>
    </source>
</reference>
<proteinExistence type="predicted"/>
<feature type="domain" description="RNase NYN" evidence="3">
    <location>
        <begin position="401"/>
        <end position="475"/>
    </location>
</feature>
<dbReference type="EnsemblMetazoa" id="ACUA005726-RA">
    <property type="protein sequence ID" value="ACUA005726-PA"/>
    <property type="gene ID" value="ACUA005726"/>
</dbReference>
<evidence type="ECO:0000256" key="2">
    <source>
        <dbReference type="SAM" id="Phobius"/>
    </source>
</evidence>
<keyword evidence="2" id="KW-0472">Membrane</keyword>